<keyword evidence="4" id="KW-0808">Transferase</keyword>
<dbReference type="Gene3D" id="3.40.50.1820">
    <property type="entry name" value="alpha/beta hydrolase"/>
    <property type="match status" value="1"/>
</dbReference>
<evidence type="ECO:0000313" key="9">
    <source>
        <dbReference type="EMBL" id="EEA22394.1"/>
    </source>
</evidence>
<dbReference type="Pfam" id="PF00698">
    <property type="entry name" value="Acyl_transf_1"/>
    <property type="match status" value="1"/>
</dbReference>
<dbReference type="PANTHER" id="PTHR43775">
    <property type="entry name" value="FATTY ACID SYNTHASE"/>
    <property type="match status" value="1"/>
</dbReference>
<dbReference type="SMART" id="SM00823">
    <property type="entry name" value="PKS_PP"/>
    <property type="match status" value="1"/>
</dbReference>
<dbReference type="InterPro" id="IPR030918">
    <property type="entry name" value="PT_fungal_PKS"/>
</dbReference>
<dbReference type="SUPFAM" id="SSF55048">
    <property type="entry name" value="Probable ACP-binding domain of malonyl-CoA ACP transacylase"/>
    <property type="match status" value="1"/>
</dbReference>
<dbReference type="PROSITE" id="PS50075">
    <property type="entry name" value="CARRIER"/>
    <property type="match status" value="1"/>
</dbReference>
<feature type="domain" description="Ketosynthase family 3 (KS3)" evidence="7">
    <location>
        <begin position="378"/>
        <end position="809"/>
    </location>
</feature>
<dbReference type="Gene3D" id="3.30.70.250">
    <property type="entry name" value="Malonyl-CoA ACP transacylase, ACP-binding"/>
    <property type="match status" value="1"/>
</dbReference>
<dbReference type="Proteomes" id="UP000001294">
    <property type="component" value="Unassembled WGS sequence"/>
</dbReference>
<dbReference type="InterPro" id="IPR049900">
    <property type="entry name" value="PKS_mFAS_DH"/>
</dbReference>
<dbReference type="GO" id="GO:0004315">
    <property type="term" value="F:3-oxoacyl-[acyl-carrier-protein] synthase activity"/>
    <property type="evidence" value="ECO:0007669"/>
    <property type="project" value="InterPro"/>
</dbReference>
<dbReference type="VEuPathDB" id="FungiDB:PMAA_061720"/>
<dbReference type="InterPro" id="IPR014031">
    <property type="entry name" value="Ketoacyl_synth_C"/>
</dbReference>
<dbReference type="PhylomeDB" id="B6QN89"/>
<dbReference type="InterPro" id="IPR036736">
    <property type="entry name" value="ACP-like_sf"/>
</dbReference>
<dbReference type="InterPro" id="IPR020841">
    <property type="entry name" value="PKS_Beta-ketoAc_synthase_dom"/>
</dbReference>
<dbReference type="CDD" id="cd00833">
    <property type="entry name" value="PKS"/>
    <property type="match status" value="1"/>
</dbReference>
<dbReference type="Pfam" id="PF00109">
    <property type="entry name" value="ketoacyl-synt"/>
    <property type="match status" value="1"/>
</dbReference>
<dbReference type="STRING" id="441960.B6QN89"/>
<feature type="active site" description="Proton acceptor; for dehydratase activity" evidence="5">
    <location>
        <position position="1346"/>
    </location>
</feature>
<evidence type="ECO:0000256" key="5">
    <source>
        <dbReference type="PROSITE-ProRule" id="PRU01363"/>
    </source>
</evidence>
<dbReference type="OrthoDB" id="329835at2759"/>
<dbReference type="NCBIfam" id="TIGR04532">
    <property type="entry name" value="PT_fungal_PKS"/>
    <property type="match status" value="1"/>
</dbReference>
<organism evidence="9 10">
    <name type="scientific">Talaromyces marneffei (strain ATCC 18224 / CBS 334.59 / QM 7333)</name>
    <name type="common">Penicillium marneffei</name>
    <dbReference type="NCBI Taxonomy" id="441960"/>
    <lineage>
        <taxon>Eukaryota</taxon>
        <taxon>Fungi</taxon>
        <taxon>Dikarya</taxon>
        <taxon>Ascomycota</taxon>
        <taxon>Pezizomycotina</taxon>
        <taxon>Eurotiomycetes</taxon>
        <taxon>Eurotiomycetidae</taxon>
        <taxon>Eurotiales</taxon>
        <taxon>Trichocomaceae</taxon>
        <taxon>Talaromyces</taxon>
        <taxon>Talaromyces sect. Talaromyces</taxon>
    </lineage>
</organism>
<dbReference type="SUPFAM" id="SSF52151">
    <property type="entry name" value="FabD/lysophospholipase-like"/>
    <property type="match status" value="1"/>
</dbReference>
<feature type="active site" description="Proton donor; for dehydratase activity" evidence="5">
    <location>
        <position position="1542"/>
    </location>
</feature>
<dbReference type="InterPro" id="IPR014030">
    <property type="entry name" value="Ketoacyl_synth_N"/>
</dbReference>
<feature type="domain" description="Carrier" evidence="6">
    <location>
        <begin position="1697"/>
        <end position="1772"/>
    </location>
</feature>
<dbReference type="PROSITE" id="PS52019">
    <property type="entry name" value="PKS_MFAS_DH"/>
    <property type="match status" value="1"/>
</dbReference>
<dbReference type="SMART" id="SM00827">
    <property type="entry name" value="PKS_AT"/>
    <property type="match status" value="1"/>
</dbReference>
<dbReference type="Gene3D" id="3.30.70.3290">
    <property type="match status" value="1"/>
</dbReference>
<evidence type="ECO:0000256" key="4">
    <source>
        <dbReference type="ARBA" id="ARBA00022679"/>
    </source>
</evidence>
<dbReference type="InterPro" id="IPR009081">
    <property type="entry name" value="PP-bd_ACP"/>
</dbReference>
<dbReference type="InterPro" id="IPR001031">
    <property type="entry name" value="Thioesterase"/>
</dbReference>
<dbReference type="Gene3D" id="1.10.1200.10">
    <property type="entry name" value="ACP-like"/>
    <property type="match status" value="1"/>
</dbReference>
<accession>B6QN89</accession>
<dbReference type="InterPro" id="IPR020806">
    <property type="entry name" value="PKS_PP-bd"/>
</dbReference>
<feature type="domain" description="PKS/mFAS DH" evidence="8">
    <location>
        <begin position="1311"/>
        <end position="1631"/>
    </location>
</feature>
<dbReference type="InterPro" id="IPR032088">
    <property type="entry name" value="SAT"/>
</dbReference>
<dbReference type="Pfam" id="PF22621">
    <property type="entry name" value="CurL-like_PKS_C"/>
    <property type="match status" value="1"/>
</dbReference>
<dbReference type="Gene3D" id="3.40.366.10">
    <property type="entry name" value="Malonyl-Coenzyme A Acyl Carrier Protein, domain 2"/>
    <property type="match status" value="2"/>
</dbReference>
<dbReference type="InterPro" id="IPR029058">
    <property type="entry name" value="AB_hydrolase_fold"/>
</dbReference>
<dbReference type="SUPFAM" id="SSF53901">
    <property type="entry name" value="Thiolase-like"/>
    <property type="match status" value="1"/>
</dbReference>
<evidence type="ECO:0000256" key="1">
    <source>
        <dbReference type="ARBA" id="ARBA00005179"/>
    </source>
</evidence>
<evidence type="ECO:0000259" key="8">
    <source>
        <dbReference type="PROSITE" id="PS52019"/>
    </source>
</evidence>
<name>B6QN89_TALMQ</name>
<sequence>MEQKRSEPQHLLLFGDQTVEKLSSIQALVRNAKSSPATKRFLQEATDVLQLEISKISRTEHGWAGNFDTLLGLAEENADQDGNANMIVATMLMCIGRLGSLIFLAEKDPAILGTSENPVNVLAFCTGLLPASLVVAAKDTSDLFTLSREIISITFRLALQGRRRMQMLGTGNLNGTWARTYTGLLEDKANKILDEFHQSQKTPTPRKIAIGAVSTSWVTLFGPPGSLDRLHNWSKELGSLPHAHTDAGALGHNPYQMPIDIDKVLGVSAVLDNPLDWSKARMFSPSICKEYKHATLGELLTDIIPDIMHSVLRVSDIIETWTNYLDIKIPVQVTSISPTNHQFAVEQALKKRGFSYHRGHAYNGFDGPDATLNTRGGCGRVAIVGMAGRFPGSDTVDGFWDDVLMGRSHIEKVPKSRFDLNDFYDPTGQQKNSTTAIHGAFLDDPGLFDHRLFNVSPREAAQMDPMVRLALTTAYEALQSAGYSPGATPATQTNRIATFLGQTGEDWHEVLNNQGIDIYYIPSVCRAFGPSRLNYHFKFGGGSYAMDSACASSTTAISLACSSLIARECDTAVAGGGSVLVSPNSFSGLSKAGMLSPTNGCRTYHDDADGYARGEGVAMIVLKRLEDALAENDNILGVIRGWARTYSDTAPSITHPSHEAQERIYSQVLHQSCLDPAEIAYVEMHGTGTQAGDLEEMTSVLNVIGQNRTRDNPLNVGAVKAVVGHGEAAAGVTSLIKVLMMMRDRKIPPQPGWPFTLNRKFPALDKLHVSITTKHGVDLRASPRGDGKLKLLVNSLDASGGNTSLAIEEPPASPVKNPDPRGGHVVAISARTELSLNQNRERLLDHISRNSQVKLEDLAYTTTARRIHERLRVGYVGKTLHDIVRQLRGDVAKSSAGGSGHNASNGKAKKPSLIWLFTGQGSQYASMGRDLYRTNTFFASTLLDYEQTAMAMGLPRFMGIIADEDNSDVEDLAHRWSPTQIQLATVALEMALAHLFKSWGLTADLVIGHSLGEYAALNIAGVLSAGDVLYLVGSRANLMEKNLQLNEYAMLATGYDPETLKKSFETYGLVSCDIACINAPSVTVASGKMESISALQSHLQQQSNEKGIEIKTTILKTPYGFHSRQIEPVLREFGDLARGVEFNEPHTPIISSLTGMVETGFSPTYLVRQARETVNFVTALYTMREAGFVGDNTTFIEIGPSPVCLGLLRRTLDLPPSTQLVSALKPRIDNWVTTSEVLKVAYETGSSVNWVEVHRDFTGSVTLLDLPKYAFDNKNFWTSYVEPSLEKGNTTDKLKLSEAPTFNGFPTSSVNRVVSAQLDASNDNKLTVVFSTDLDDTHLLQAIEGHVVNQQTICPAGVFIDIAMTATKYTHIHLHGDSIDVPTMTIRDFEMAHALVLTPGNPKPVLYTTSVYNTEEMTVTVSFHSRTGIEKDVTHGRCTVHFDHEYASAWKISNAQTLFLVKSRMEALTEHRKSGRAHHLLKTVVYKLFRNVVDYSERYRALEEVTLDTQSHDAIGMVRFLPNTLQDDAKPNQFCFDPYSIDAVMQLAGFVLNNGMRYEDDIACIFVGFHERCEIEKPRSDKDYFSYVCMQEASQGSIITGDCYVFEAESGRLTQVTTGLKFQKMKKVALDSILGIKASVISKNHIFPSHSNEGPLSTMPTLNVQHPMVNHADLPQALLSSSSSSLTLGTPPSTAEPDLLDTVLNIVATESGCSMGDLLDDNALFADLGVDSLMALTILSLLKRHTGVDIEANFFFEYETVGDAKRALMERYGRREDEILQQPIDLLGEANKKIVQDISRTPPEHVGVAQPPVFLPQTGNIVHLRGRRDPGSTKLFLLADETGSVLDYMMLPSLGPGLCEIGVESPFAKEPQLFDESITIPSLASIYAATLRKEQPRGPYLIAGMSSSSILAIEVVRILLAEGDTVDLLLLIDPADVDTIDSRLPVKLVQVASTAQREHMQAMANALRKYTPAPLSSQPCSAVAIIPKQEIAKMENAWKQLIPSLVLQQIDAMGGSFMKFPTIDMLGQMCKNAIGGYVH</sequence>
<dbReference type="PROSITE" id="PS52004">
    <property type="entry name" value="KS3_2"/>
    <property type="match status" value="1"/>
</dbReference>
<dbReference type="SMART" id="SM00825">
    <property type="entry name" value="PKS_KS"/>
    <property type="match status" value="1"/>
</dbReference>
<dbReference type="Pfam" id="PF14765">
    <property type="entry name" value="PS-DH"/>
    <property type="match status" value="1"/>
</dbReference>
<dbReference type="Gene3D" id="3.40.47.10">
    <property type="match status" value="1"/>
</dbReference>
<dbReference type="InterPro" id="IPR001227">
    <property type="entry name" value="Ac_transferase_dom_sf"/>
</dbReference>
<reference evidence="10" key="1">
    <citation type="journal article" date="2015" name="Genome Announc.">
        <title>Genome sequence of the AIDS-associated pathogen Penicillium marneffei (ATCC18224) and its near taxonomic relative Talaromyces stipitatus (ATCC10500).</title>
        <authorList>
            <person name="Nierman W.C."/>
            <person name="Fedorova-Abrams N.D."/>
            <person name="Andrianopoulos A."/>
        </authorList>
    </citation>
    <scope>NUCLEOTIDE SEQUENCE [LARGE SCALE GENOMIC DNA]</scope>
    <source>
        <strain evidence="10">ATCC 18224 / CBS 334.59 / QM 7333</strain>
    </source>
</reference>
<dbReference type="Pfam" id="PF00975">
    <property type="entry name" value="Thioesterase"/>
    <property type="match status" value="1"/>
</dbReference>
<gene>
    <name evidence="9" type="ORF">PMAA_061720</name>
</gene>
<dbReference type="PANTHER" id="PTHR43775:SF37">
    <property type="entry name" value="SI:DKEY-61P9.11"/>
    <property type="match status" value="1"/>
</dbReference>
<evidence type="ECO:0000256" key="3">
    <source>
        <dbReference type="ARBA" id="ARBA00022553"/>
    </source>
</evidence>
<dbReference type="InterPro" id="IPR014043">
    <property type="entry name" value="Acyl_transferase_dom"/>
</dbReference>
<dbReference type="Gene3D" id="3.10.129.110">
    <property type="entry name" value="Polyketide synthase dehydratase"/>
    <property type="match status" value="1"/>
</dbReference>
<dbReference type="GO" id="GO:0031177">
    <property type="term" value="F:phosphopantetheine binding"/>
    <property type="evidence" value="ECO:0007669"/>
    <property type="project" value="InterPro"/>
</dbReference>
<dbReference type="Pfam" id="PF16073">
    <property type="entry name" value="SAT"/>
    <property type="match status" value="1"/>
</dbReference>
<dbReference type="PROSITE" id="PS00012">
    <property type="entry name" value="PHOSPHOPANTETHEINE"/>
    <property type="match status" value="1"/>
</dbReference>
<dbReference type="InterPro" id="IPR006162">
    <property type="entry name" value="Ppantetheine_attach_site"/>
</dbReference>
<dbReference type="InterPro" id="IPR049551">
    <property type="entry name" value="PKS_DH_C"/>
</dbReference>
<keyword evidence="10" id="KW-1185">Reference proteome</keyword>
<keyword evidence="3" id="KW-0597">Phosphoprotein</keyword>
<dbReference type="InterPro" id="IPR018201">
    <property type="entry name" value="Ketoacyl_synth_AS"/>
</dbReference>
<dbReference type="SUPFAM" id="SSF47336">
    <property type="entry name" value="ACP-like"/>
    <property type="match status" value="1"/>
</dbReference>
<evidence type="ECO:0000259" key="6">
    <source>
        <dbReference type="PROSITE" id="PS50075"/>
    </source>
</evidence>
<dbReference type="InterPro" id="IPR016039">
    <property type="entry name" value="Thiolase-like"/>
</dbReference>
<feature type="region of interest" description="N-terminal hotdog fold" evidence="5">
    <location>
        <begin position="1311"/>
        <end position="1447"/>
    </location>
</feature>
<evidence type="ECO:0000256" key="2">
    <source>
        <dbReference type="ARBA" id="ARBA00022450"/>
    </source>
</evidence>
<keyword evidence="2" id="KW-0596">Phosphopantetheine</keyword>
<dbReference type="SUPFAM" id="SSF53474">
    <property type="entry name" value="alpha/beta-Hydrolases"/>
    <property type="match status" value="1"/>
</dbReference>
<comment type="pathway">
    <text evidence="1">Secondary metabolite biosynthesis.</text>
</comment>
<feature type="region of interest" description="C-terminal hotdog fold" evidence="5">
    <location>
        <begin position="1476"/>
        <end position="1631"/>
    </location>
</feature>
<proteinExistence type="predicted"/>
<evidence type="ECO:0000313" key="10">
    <source>
        <dbReference type="Proteomes" id="UP000001294"/>
    </source>
</evidence>
<protein>
    <submittedName>
        <fullName evidence="9">Polyketide synthase, putative</fullName>
    </submittedName>
</protein>
<dbReference type="Pfam" id="PF00550">
    <property type="entry name" value="PP-binding"/>
    <property type="match status" value="1"/>
</dbReference>
<dbReference type="Pfam" id="PF02801">
    <property type="entry name" value="Ketoacyl-synt_C"/>
    <property type="match status" value="1"/>
</dbReference>
<dbReference type="HOGENOM" id="CLU_000022_6_4_1"/>
<dbReference type="InterPro" id="IPR050091">
    <property type="entry name" value="PKS_NRPS_Biosynth_Enz"/>
</dbReference>
<dbReference type="InterPro" id="IPR016035">
    <property type="entry name" value="Acyl_Trfase/lysoPLipase"/>
</dbReference>
<dbReference type="InterPro" id="IPR042104">
    <property type="entry name" value="PKS_dehydratase_sf"/>
</dbReference>
<dbReference type="InterPro" id="IPR016036">
    <property type="entry name" value="Malonyl_transacylase_ACP-bd"/>
</dbReference>
<dbReference type="GO" id="GO:0044550">
    <property type="term" value="P:secondary metabolite biosynthetic process"/>
    <property type="evidence" value="ECO:0007669"/>
    <property type="project" value="UniProtKB-ARBA"/>
</dbReference>
<dbReference type="PROSITE" id="PS00606">
    <property type="entry name" value="KS3_1"/>
    <property type="match status" value="1"/>
</dbReference>
<dbReference type="GO" id="GO:0004312">
    <property type="term" value="F:fatty acid synthase activity"/>
    <property type="evidence" value="ECO:0007669"/>
    <property type="project" value="TreeGrafter"/>
</dbReference>
<evidence type="ECO:0000259" key="7">
    <source>
        <dbReference type="PROSITE" id="PS52004"/>
    </source>
</evidence>
<dbReference type="EMBL" id="DS995903">
    <property type="protein sequence ID" value="EEA22394.1"/>
    <property type="molecule type" value="Genomic_DNA"/>
</dbReference>
<dbReference type="GO" id="GO:0006633">
    <property type="term" value="P:fatty acid biosynthetic process"/>
    <property type="evidence" value="ECO:0007669"/>
    <property type="project" value="InterPro"/>
</dbReference>